<evidence type="ECO:0000313" key="1">
    <source>
        <dbReference type="Ensembl" id="ENSOABP00000010690.2"/>
    </source>
</evidence>
<dbReference type="OMA" id="RYKTNNA"/>
<name>A0A668S7A1_OREAU</name>
<dbReference type="SMART" id="SM00696">
    <property type="entry name" value="DM9"/>
    <property type="match status" value="1"/>
</dbReference>
<dbReference type="PANTHER" id="PTHR31649:SF1">
    <property type="entry name" value="FARNESOIC ACID O-METHYL TRANSFERASE DOMAIN-CONTAINING PROTEIN"/>
    <property type="match status" value="1"/>
</dbReference>
<reference evidence="1" key="1">
    <citation type="submission" date="2025-08" db="UniProtKB">
        <authorList>
            <consortium name="Ensembl"/>
        </authorList>
    </citation>
    <scope>IDENTIFICATION</scope>
</reference>
<dbReference type="SUPFAM" id="SSF56973">
    <property type="entry name" value="Aerolisin/ETX pore-forming domain"/>
    <property type="match status" value="1"/>
</dbReference>
<proteinExistence type="predicted"/>
<dbReference type="Proteomes" id="UP000472276">
    <property type="component" value="Unassembled WGS sequence"/>
</dbReference>
<dbReference type="CDD" id="cd20220">
    <property type="entry name" value="PFM_natterin-3-like"/>
    <property type="match status" value="1"/>
</dbReference>
<accession>A0A668S7A1</accession>
<evidence type="ECO:0008006" key="3">
    <source>
        <dbReference type="Google" id="ProtNLM"/>
    </source>
</evidence>
<dbReference type="InterPro" id="IPR006616">
    <property type="entry name" value="DM9_repeat"/>
</dbReference>
<gene>
    <name evidence="1" type="primary">LOC116333913</name>
</gene>
<sequence length="369" mass="41914">MKKPSEDRNVTSLNPDLEDRAPEITDISVNTSVYQHLFFPAKTKQKRQAYDNKSNVKWQTWRGSLPDGAVSIYNTIEERTDYVCKFKCIAGFYSHSLGDFCHFPYADIEYRAPFFDILVNEDNFEILEWKEGSFGSVSEHAVRTCSSDKVYVGKNKYGLGKVHPRNRAFYLPWKGTEYWYWYYEVLTINRDVKSERISDVSYKINDGETTRYPPETMRIFSTSNNGCNSVTKTVTLSKTVRDEKSWDIQASLSVGVTKTFSAGIPSIVSGMIEVSTLVSIDFSEGATHAEDFTHSAEVQVSVPPNHSCKVKMLAYKYNVNIPFTALLTRTYSNTVTKRMRISGTYHGIQVGEVRAVVERCAHISSAQPC</sequence>
<protein>
    <recommendedName>
        <fullName evidence="3">Natterin-3-like</fullName>
    </recommendedName>
</protein>
<dbReference type="Ensembl" id="ENSOABT00000011051.2">
    <property type="protein sequence ID" value="ENSOABP00000010690.2"/>
    <property type="gene ID" value="ENSOABG00000005603.2"/>
</dbReference>
<dbReference type="AlphaFoldDB" id="A0A668S7A1"/>
<reference evidence="1" key="2">
    <citation type="submission" date="2025-09" db="UniProtKB">
        <authorList>
            <consortium name="Ensembl"/>
        </authorList>
    </citation>
    <scope>IDENTIFICATION</scope>
</reference>
<organism evidence="1 2">
    <name type="scientific">Oreochromis aureus</name>
    <name type="common">Israeli tilapia</name>
    <name type="synonym">Chromis aureus</name>
    <dbReference type="NCBI Taxonomy" id="47969"/>
    <lineage>
        <taxon>Eukaryota</taxon>
        <taxon>Metazoa</taxon>
        <taxon>Chordata</taxon>
        <taxon>Craniata</taxon>
        <taxon>Vertebrata</taxon>
        <taxon>Euteleostomi</taxon>
        <taxon>Actinopterygii</taxon>
        <taxon>Neopterygii</taxon>
        <taxon>Teleostei</taxon>
        <taxon>Neoteleostei</taxon>
        <taxon>Acanthomorphata</taxon>
        <taxon>Ovalentaria</taxon>
        <taxon>Cichlomorphae</taxon>
        <taxon>Cichliformes</taxon>
        <taxon>Cichlidae</taxon>
        <taxon>African cichlids</taxon>
        <taxon>Pseudocrenilabrinae</taxon>
        <taxon>Oreochromini</taxon>
        <taxon>Oreochromis</taxon>
    </lineage>
</organism>
<keyword evidence="2" id="KW-1185">Reference proteome</keyword>
<dbReference type="Gene3D" id="2.170.15.10">
    <property type="entry name" value="Proaerolysin, chain A, domain 3"/>
    <property type="match status" value="1"/>
</dbReference>
<evidence type="ECO:0000313" key="2">
    <source>
        <dbReference type="Proteomes" id="UP000472276"/>
    </source>
</evidence>
<dbReference type="Pfam" id="PF11901">
    <property type="entry name" value="DM9"/>
    <property type="match status" value="1"/>
</dbReference>
<dbReference type="PANTHER" id="PTHR31649">
    <property type="entry name" value="AGAP009604-PA"/>
    <property type="match status" value="1"/>
</dbReference>